<comment type="catalytic activity">
    <reaction evidence="12">
        <text>(R)-5-phosphomevalonate + ATP = (R)-5-diphosphomevalonate + ADP</text>
        <dbReference type="Rhea" id="RHEA:16341"/>
        <dbReference type="ChEBI" id="CHEBI:30616"/>
        <dbReference type="ChEBI" id="CHEBI:57557"/>
        <dbReference type="ChEBI" id="CHEBI:58146"/>
        <dbReference type="ChEBI" id="CHEBI:456216"/>
        <dbReference type="EC" id="2.7.4.2"/>
    </reaction>
    <physiologicalReaction direction="left-to-right" evidence="12">
        <dbReference type="Rhea" id="RHEA:16342"/>
    </physiologicalReaction>
</comment>
<evidence type="ECO:0000256" key="4">
    <source>
        <dbReference type="ARBA" id="ARBA00022516"/>
    </source>
</evidence>
<protein>
    <recommendedName>
        <fullName evidence="3 13">Phosphomevalonate kinase</fullName>
        <ecNumber evidence="3 13">2.7.4.2</ecNumber>
    </recommendedName>
</protein>
<evidence type="ECO:0000256" key="10">
    <source>
        <dbReference type="ARBA" id="ARBA00023098"/>
    </source>
</evidence>
<dbReference type="GO" id="GO:0010142">
    <property type="term" value="P:farnesyl diphosphate biosynthetic process, mevalonate pathway"/>
    <property type="evidence" value="ECO:0007669"/>
    <property type="project" value="TreeGrafter"/>
</dbReference>
<dbReference type="GO" id="GO:0005524">
    <property type="term" value="F:ATP binding"/>
    <property type="evidence" value="ECO:0007669"/>
    <property type="project" value="UniProtKB-UniRule"/>
</dbReference>
<keyword evidence="5 13" id="KW-0808">Transferase</keyword>
<evidence type="ECO:0000256" key="11">
    <source>
        <dbReference type="ARBA" id="ARBA00023221"/>
    </source>
</evidence>
<keyword evidence="10 13" id="KW-0443">Lipid metabolism</keyword>
<comment type="pathway">
    <text evidence="1 13">Isoprenoid biosynthesis; isopentenyl diphosphate biosynthesis via mevalonate pathway; isopentenyl diphosphate from (R)-mevalonate: step 2/3.</text>
</comment>
<dbReference type="GO" id="GO:0004631">
    <property type="term" value="F:phosphomevalonate kinase activity"/>
    <property type="evidence" value="ECO:0007669"/>
    <property type="project" value="UniProtKB-UniRule"/>
</dbReference>
<dbReference type="InterPro" id="IPR016005">
    <property type="entry name" value="Erg8"/>
</dbReference>
<dbReference type="InterPro" id="IPR020568">
    <property type="entry name" value="Ribosomal_Su5_D2-typ_SF"/>
</dbReference>
<dbReference type="PIRSF" id="PIRSF017288">
    <property type="entry name" value="PMK_GHMP_euk"/>
    <property type="match status" value="1"/>
</dbReference>
<keyword evidence="7 13" id="KW-0418">Kinase</keyword>
<dbReference type="EC" id="2.7.4.2" evidence="3 13"/>
<dbReference type="SUPFAM" id="SSF54211">
    <property type="entry name" value="Ribosomal protein S5 domain 2-like"/>
    <property type="match status" value="1"/>
</dbReference>
<dbReference type="GO" id="GO:0005777">
    <property type="term" value="C:peroxisome"/>
    <property type="evidence" value="ECO:0007669"/>
    <property type="project" value="TreeGrafter"/>
</dbReference>
<evidence type="ECO:0000256" key="8">
    <source>
        <dbReference type="ARBA" id="ARBA00022840"/>
    </source>
</evidence>
<evidence type="ECO:0000256" key="5">
    <source>
        <dbReference type="ARBA" id="ARBA00022679"/>
    </source>
</evidence>
<comment type="similarity">
    <text evidence="2 13">Belongs to the GHMP kinase family. Mevalonate kinase subfamily.</text>
</comment>
<evidence type="ECO:0000256" key="6">
    <source>
        <dbReference type="ARBA" id="ARBA00022741"/>
    </source>
</evidence>
<proteinExistence type="inferred from homology"/>
<evidence type="ECO:0000256" key="2">
    <source>
        <dbReference type="ARBA" id="ARBA00006495"/>
    </source>
</evidence>
<reference evidence="14" key="1">
    <citation type="submission" date="2014-08" db="EMBL/GenBank/DDBJ databases">
        <authorList>
            <person name="Sharma Rahul"/>
            <person name="Thines Marco"/>
        </authorList>
    </citation>
    <scope>NUCLEOTIDE SEQUENCE</scope>
</reference>
<keyword evidence="9 13" id="KW-0752">Steroid biosynthesis</keyword>
<dbReference type="UniPathway" id="UPA00057">
    <property type="reaction ID" value="UER00099"/>
</dbReference>
<name>A0A0F7SG81_PHARH</name>
<sequence length="496" mass="53944">MTAIATTAISSPGKVLLAGGYLVLDPVHTGLVVSTSSRFYTVIRSLPPSSSSTSTNTIVVQSPQFESAQWRYQFDHVSGRITEMENDLHAGTGRNKFVLIALEKTIRVAGELVGWEKVNESLKDGWVIVIVGDNDFYSQRKQLESRGLPLSFDSLAHLPPFSKTNESLANVHKTGLGSSAALITSLCAALLLHLGAVSPLIFKPSSADPMSEERREMRLVHNVAQYAHCLAQGKVGSGFDVSSAVWGSQIYRKFEKDALEELMEDEQSDRTLVPTLSPENPRWTNQVTPFSFPPRFRLLLADVDAGSDTPSLVGKVLKWKKDNPSQDSWSTIDGFNDDLASQIRALGRLAASDPVSYETAVQDFIRKPAEPSSSNSQPFIKIFQSIQAASQSIRRSMKLMGESAGVPIEPDEQTELLDKCQTLPGVLGCGVPGAGGYDALWVLILDTPSTSTAQVVEKTWTEHTGLSVCPLLAHEDPMGGLQIHDVDHVTGLRECL</sequence>
<evidence type="ECO:0000256" key="12">
    <source>
        <dbReference type="ARBA" id="ARBA00029326"/>
    </source>
</evidence>
<dbReference type="PANTHER" id="PTHR31814:SF2">
    <property type="entry name" value="PHOSPHOMEVALONATE KINASE"/>
    <property type="match status" value="1"/>
</dbReference>
<evidence type="ECO:0000256" key="3">
    <source>
        <dbReference type="ARBA" id="ARBA00012958"/>
    </source>
</evidence>
<keyword evidence="8" id="KW-0067">ATP-binding</keyword>
<dbReference type="InterPro" id="IPR035102">
    <property type="entry name" value="Phosphomevalonate_kinase"/>
</dbReference>
<keyword evidence="4 13" id="KW-0444">Lipid biosynthesis</keyword>
<evidence type="ECO:0000256" key="1">
    <source>
        <dbReference type="ARBA" id="ARBA00005017"/>
    </source>
</evidence>
<dbReference type="InterPro" id="IPR014721">
    <property type="entry name" value="Ribsml_uS5_D2-typ_fold_subgr"/>
</dbReference>
<dbReference type="AlphaFoldDB" id="A0A0F7SG81"/>
<dbReference type="GO" id="GO:0006696">
    <property type="term" value="P:ergosterol biosynthetic process"/>
    <property type="evidence" value="ECO:0007669"/>
    <property type="project" value="TreeGrafter"/>
</dbReference>
<keyword evidence="6" id="KW-0547">Nucleotide-binding</keyword>
<evidence type="ECO:0000256" key="9">
    <source>
        <dbReference type="ARBA" id="ARBA00022955"/>
    </source>
</evidence>
<dbReference type="Gene3D" id="3.30.230.10">
    <property type="match status" value="1"/>
</dbReference>
<dbReference type="GO" id="GO:0019287">
    <property type="term" value="P:isopentenyl diphosphate biosynthetic process, mevalonate pathway"/>
    <property type="evidence" value="ECO:0007669"/>
    <property type="project" value="UniProtKB-UniRule"/>
</dbReference>
<keyword evidence="11 13" id="KW-0753">Steroid metabolism</keyword>
<dbReference type="PANTHER" id="PTHR31814">
    <property type="match status" value="1"/>
</dbReference>
<dbReference type="EMBL" id="LN483167">
    <property type="protein sequence ID" value="CDZ97430.1"/>
    <property type="molecule type" value="Genomic_DNA"/>
</dbReference>
<evidence type="ECO:0000313" key="14">
    <source>
        <dbReference type="EMBL" id="CDZ97430.1"/>
    </source>
</evidence>
<accession>A0A0F7SG81</accession>
<organism evidence="14">
    <name type="scientific">Phaffia rhodozyma</name>
    <name type="common">Yeast</name>
    <name type="synonym">Xanthophyllomyces dendrorhous</name>
    <dbReference type="NCBI Taxonomy" id="264483"/>
    <lineage>
        <taxon>Eukaryota</taxon>
        <taxon>Fungi</taxon>
        <taxon>Dikarya</taxon>
        <taxon>Basidiomycota</taxon>
        <taxon>Agaricomycotina</taxon>
        <taxon>Tremellomycetes</taxon>
        <taxon>Cystofilobasidiales</taxon>
        <taxon>Mrakiaceae</taxon>
        <taxon>Phaffia</taxon>
    </lineage>
</organism>
<evidence type="ECO:0000256" key="13">
    <source>
        <dbReference type="PIRNR" id="PIRNR017288"/>
    </source>
</evidence>
<evidence type="ECO:0000256" key="7">
    <source>
        <dbReference type="ARBA" id="ARBA00022777"/>
    </source>
</evidence>